<protein>
    <submittedName>
        <fullName evidence="9">Oxidoreductase</fullName>
    </submittedName>
</protein>
<comment type="caution">
    <text evidence="9">The sequence shown here is derived from an EMBL/GenBank/DDBJ whole genome shotgun (WGS) entry which is preliminary data.</text>
</comment>
<keyword evidence="1" id="KW-0285">Flavoprotein</keyword>
<dbReference type="CDD" id="cd00207">
    <property type="entry name" value="fer2"/>
    <property type="match status" value="1"/>
</dbReference>
<keyword evidence="4" id="KW-0560">Oxidoreductase</keyword>
<name>A0ABS8CDX5_9BURK</name>
<dbReference type="CDD" id="cd06185">
    <property type="entry name" value="PDR_like"/>
    <property type="match status" value="1"/>
</dbReference>
<keyword evidence="2" id="KW-0001">2Fe-2S</keyword>
<evidence type="ECO:0000256" key="1">
    <source>
        <dbReference type="ARBA" id="ARBA00022630"/>
    </source>
</evidence>
<reference evidence="9 10" key="1">
    <citation type="submission" date="2020-07" db="EMBL/GenBank/DDBJ databases">
        <title>Pusillimonas sp. nov., isolated from poultry manure in Taiwan.</title>
        <authorList>
            <person name="Lin S.-Y."/>
            <person name="Tang Y.-S."/>
            <person name="Young C.-C."/>
        </authorList>
    </citation>
    <scope>NUCLEOTIDE SEQUENCE [LARGE SCALE GENOMIC DNA]</scope>
    <source>
        <strain evidence="9 10">CC-YST705</strain>
    </source>
</reference>
<dbReference type="PROSITE" id="PS51384">
    <property type="entry name" value="FAD_FR"/>
    <property type="match status" value="1"/>
</dbReference>
<dbReference type="Proteomes" id="UP000776983">
    <property type="component" value="Unassembled WGS sequence"/>
</dbReference>
<evidence type="ECO:0000259" key="8">
    <source>
        <dbReference type="PROSITE" id="PS51384"/>
    </source>
</evidence>
<accession>A0ABS8CDX5</accession>
<dbReference type="PANTHER" id="PTHR47354">
    <property type="entry name" value="NADH OXIDOREDUCTASE HCR"/>
    <property type="match status" value="1"/>
</dbReference>
<dbReference type="PROSITE" id="PS00197">
    <property type="entry name" value="2FE2S_FER_1"/>
    <property type="match status" value="1"/>
</dbReference>
<dbReference type="PROSITE" id="PS51085">
    <property type="entry name" value="2FE2S_FER_2"/>
    <property type="match status" value="1"/>
</dbReference>
<evidence type="ECO:0000313" key="10">
    <source>
        <dbReference type="Proteomes" id="UP000776983"/>
    </source>
</evidence>
<dbReference type="InterPro" id="IPR039261">
    <property type="entry name" value="FNR_nucleotide-bd"/>
</dbReference>
<dbReference type="Gene3D" id="3.40.50.80">
    <property type="entry name" value="Nucleotide-binding domain of ferredoxin-NADP reductase (FNR) module"/>
    <property type="match status" value="1"/>
</dbReference>
<evidence type="ECO:0000259" key="7">
    <source>
        <dbReference type="PROSITE" id="PS51085"/>
    </source>
</evidence>
<dbReference type="InterPro" id="IPR001433">
    <property type="entry name" value="OxRdtase_FAD/NAD-bd"/>
</dbReference>
<keyword evidence="5" id="KW-0408">Iron</keyword>
<dbReference type="PRINTS" id="PR00409">
    <property type="entry name" value="PHDIOXRDTASE"/>
</dbReference>
<dbReference type="SUPFAM" id="SSF54292">
    <property type="entry name" value="2Fe-2S ferredoxin-like"/>
    <property type="match status" value="1"/>
</dbReference>
<dbReference type="InterPro" id="IPR017927">
    <property type="entry name" value="FAD-bd_FR_type"/>
</dbReference>
<evidence type="ECO:0000256" key="2">
    <source>
        <dbReference type="ARBA" id="ARBA00022714"/>
    </source>
</evidence>
<keyword evidence="10" id="KW-1185">Reference proteome</keyword>
<proteinExistence type="predicted"/>
<keyword evidence="3" id="KW-0479">Metal-binding</keyword>
<evidence type="ECO:0000313" key="9">
    <source>
        <dbReference type="EMBL" id="MCB5364235.1"/>
    </source>
</evidence>
<dbReference type="PANTHER" id="PTHR47354:SF1">
    <property type="entry name" value="CARNITINE MONOOXYGENASE REDUCTASE SUBUNIT"/>
    <property type="match status" value="1"/>
</dbReference>
<dbReference type="SUPFAM" id="SSF52343">
    <property type="entry name" value="Ferredoxin reductase-like, C-terminal NADP-linked domain"/>
    <property type="match status" value="1"/>
</dbReference>
<dbReference type="InterPro" id="IPR006058">
    <property type="entry name" value="2Fe2S_fd_BS"/>
</dbReference>
<dbReference type="InterPro" id="IPR001041">
    <property type="entry name" value="2Fe-2S_ferredoxin-type"/>
</dbReference>
<evidence type="ECO:0000256" key="4">
    <source>
        <dbReference type="ARBA" id="ARBA00023002"/>
    </source>
</evidence>
<organism evidence="9 10">
    <name type="scientific">Mesopusillimonas faecipullorum</name>
    <dbReference type="NCBI Taxonomy" id="2755040"/>
    <lineage>
        <taxon>Bacteria</taxon>
        <taxon>Pseudomonadati</taxon>
        <taxon>Pseudomonadota</taxon>
        <taxon>Betaproteobacteria</taxon>
        <taxon>Burkholderiales</taxon>
        <taxon>Alcaligenaceae</taxon>
        <taxon>Mesopusillimonas</taxon>
    </lineage>
</organism>
<dbReference type="Gene3D" id="2.40.30.10">
    <property type="entry name" value="Translation factors"/>
    <property type="match status" value="1"/>
</dbReference>
<dbReference type="Gene3D" id="3.10.20.30">
    <property type="match status" value="1"/>
</dbReference>
<dbReference type="RefSeq" id="WP_226954655.1">
    <property type="nucleotide sequence ID" value="NZ_JACDXW010000005.1"/>
</dbReference>
<dbReference type="InterPro" id="IPR017938">
    <property type="entry name" value="Riboflavin_synthase-like_b-brl"/>
</dbReference>
<dbReference type="InterPro" id="IPR036010">
    <property type="entry name" value="2Fe-2S_ferredoxin-like_sf"/>
</dbReference>
<evidence type="ECO:0000256" key="5">
    <source>
        <dbReference type="ARBA" id="ARBA00023004"/>
    </source>
</evidence>
<gene>
    <name evidence="9" type="ORF">H0484_10800</name>
</gene>
<sequence length="326" mass="35774">MQHSKFDVEVAGIRQLTPRIREYLLRACNGAVLPDYQPGAHIELHTVSADTGPIVRHYSLIGGTGTWDDTPDTYRIAVQRENRQRGSAHIHDTFVIGTRLQISAPKNHFLLDRRNHKTLLIAGGIGITPIYAMLRSVVRRNKPFEMVYAGRTAQDMAYAQDVLRLGGSCTRLHLSGPDDSNQLDLRNLLGAQPHDAHIYVCGPGGLIKAVIATAESLGIDPMRVHYELFSSGPSTDDAAFDVELRASGRQVRVGRDTSILEALDAAGIPMMADCRRGECGLCPVKVIDTDGELVHRDRYLDDEDRAAGQLCICVSRTTGSRLVIDA</sequence>
<evidence type="ECO:0000256" key="6">
    <source>
        <dbReference type="ARBA" id="ARBA00023014"/>
    </source>
</evidence>
<keyword evidence="6" id="KW-0411">Iron-sulfur</keyword>
<feature type="domain" description="2Fe-2S ferredoxin-type" evidence="7">
    <location>
        <begin position="240"/>
        <end position="326"/>
    </location>
</feature>
<evidence type="ECO:0000256" key="3">
    <source>
        <dbReference type="ARBA" id="ARBA00022723"/>
    </source>
</evidence>
<dbReference type="Pfam" id="PF00111">
    <property type="entry name" value="Fer2"/>
    <property type="match status" value="1"/>
</dbReference>
<dbReference type="InterPro" id="IPR050415">
    <property type="entry name" value="MRET"/>
</dbReference>
<dbReference type="InterPro" id="IPR012675">
    <property type="entry name" value="Beta-grasp_dom_sf"/>
</dbReference>
<dbReference type="EMBL" id="JACDXW010000005">
    <property type="protein sequence ID" value="MCB5364235.1"/>
    <property type="molecule type" value="Genomic_DNA"/>
</dbReference>
<feature type="domain" description="FAD-binding FR-type" evidence="8">
    <location>
        <begin position="3"/>
        <end position="112"/>
    </location>
</feature>
<dbReference type="SUPFAM" id="SSF63380">
    <property type="entry name" value="Riboflavin synthase domain-like"/>
    <property type="match status" value="1"/>
</dbReference>
<dbReference type="Pfam" id="PF00175">
    <property type="entry name" value="NAD_binding_1"/>
    <property type="match status" value="1"/>
</dbReference>